<dbReference type="CDD" id="cd01948">
    <property type="entry name" value="EAL"/>
    <property type="match status" value="1"/>
</dbReference>
<dbReference type="InterPro" id="IPR043128">
    <property type="entry name" value="Rev_trsase/Diguanyl_cyclase"/>
</dbReference>
<dbReference type="InterPro" id="IPR029787">
    <property type="entry name" value="Nucleotide_cyclase"/>
</dbReference>
<evidence type="ECO:0000313" key="4">
    <source>
        <dbReference type="EMBL" id="CAG9175503.1"/>
    </source>
</evidence>
<dbReference type="InterPro" id="IPR013656">
    <property type="entry name" value="PAS_4"/>
</dbReference>
<organism evidence="4 5">
    <name type="scientific">Cupriavidus respiraculi</name>
    <dbReference type="NCBI Taxonomy" id="195930"/>
    <lineage>
        <taxon>Bacteria</taxon>
        <taxon>Pseudomonadati</taxon>
        <taxon>Pseudomonadota</taxon>
        <taxon>Betaproteobacteria</taxon>
        <taxon>Burkholderiales</taxon>
        <taxon>Burkholderiaceae</taxon>
        <taxon>Cupriavidus</taxon>
    </lineage>
</organism>
<evidence type="ECO:0000259" key="3">
    <source>
        <dbReference type="PROSITE" id="PS50887"/>
    </source>
</evidence>
<dbReference type="SUPFAM" id="SSF141868">
    <property type="entry name" value="EAL domain-like"/>
    <property type="match status" value="1"/>
</dbReference>
<dbReference type="InterPro" id="IPR052155">
    <property type="entry name" value="Biofilm_reg_signaling"/>
</dbReference>
<dbReference type="PROSITE" id="PS50883">
    <property type="entry name" value="EAL"/>
    <property type="match status" value="1"/>
</dbReference>
<dbReference type="CDD" id="cd00130">
    <property type="entry name" value="PAS"/>
    <property type="match status" value="1"/>
</dbReference>
<feature type="domain" description="EAL" evidence="2">
    <location>
        <begin position="319"/>
        <end position="573"/>
    </location>
</feature>
<dbReference type="NCBIfam" id="TIGR00254">
    <property type="entry name" value="GGDEF"/>
    <property type="match status" value="1"/>
</dbReference>
<evidence type="ECO:0000259" key="1">
    <source>
        <dbReference type="PROSITE" id="PS50112"/>
    </source>
</evidence>
<gene>
    <name evidence="4" type="ORF">LMG21510_02886</name>
</gene>
<dbReference type="PROSITE" id="PS50887">
    <property type="entry name" value="GGDEF"/>
    <property type="match status" value="1"/>
</dbReference>
<dbReference type="EMBL" id="CAJZAH010000002">
    <property type="protein sequence ID" value="CAG9175503.1"/>
    <property type="molecule type" value="Genomic_DNA"/>
</dbReference>
<proteinExistence type="predicted"/>
<dbReference type="SMART" id="SM00091">
    <property type="entry name" value="PAS"/>
    <property type="match status" value="1"/>
</dbReference>
<name>A0ABM8X6C1_9BURK</name>
<dbReference type="InterPro" id="IPR001633">
    <property type="entry name" value="EAL_dom"/>
</dbReference>
<dbReference type="Gene3D" id="3.20.20.450">
    <property type="entry name" value="EAL domain"/>
    <property type="match status" value="1"/>
</dbReference>
<reference evidence="4 5" key="1">
    <citation type="submission" date="2021-08" db="EMBL/GenBank/DDBJ databases">
        <authorList>
            <person name="Peeters C."/>
        </authorList>
    </citation>
    <scope>NUCLEOTIDE SEQUENCE [LARGE SCALE GENOMIC DNA]</scope>
    <source>
        <strain evidence="4 5">LMG 21510</strain>
    </source>
</reference>
<dbReference type="Pfam" id="PF00990">
    <property type="entry name" value="GGDEF"/>
    <property type="match status" value="1"/>
</dbReference>
<feature type="domain" description="GGDEF" evidence="3">
    <location>
        <begin position="176"/>
        <end position="310"/>
    </location>
</feature>
<protein>
    <submittedName>
        <fullName evidence="4">Uncharacterized protein</fullName>
    </submittedName>
</protein>
<dbReference type="Pfam" id="PF00563">
    <property type="entry name" value="EAL"/>
    <property type="match status" value="1"/>
</dbReference>
<evidence type="ECO:0000313" key="5">
    <source>
        <dbReference type="Proteomes" id="UP000721236"/>
    </source>
</evidence>
<dbReference type="PROSITE" id="PS50112">
    <property type="entry name" value="PAS"/>
    <property type="match status" value="1"/>
</dbReference>
<dbReference type="Gene3D" id="3.30.450.20">
    <property type="entry name" value="PAS domain"/>
    <property type="match status" value="1"/>
</dbReference>
<evidence type="ECO:0000259" key="2">
    <source>
        <dbReference type="PROSITE" id="PS50883"/>
    </source>
</evidence>
<comment type="caution">
    <text evidence="4">The sequence shown here is derived from an EMBL/GenBank/DDBJ whole genome shotgun (WGS) entry which is preliminary data.</text>
</comment>
<keyword evidence="5" id="KW-1185">Reference proteome</keyword>
<dbReference type="PANTHER" id="PTHR44757">
    <property type="entry name" value="DIGUANYLATE CYCLASE DGCP"/>
    <property type="match status" value="1"/>
</dbReference>
<dbReference type="SMART" id="SM00267">
    <property type="entry name" value="GGDEF"/>
    <property type="match status" value="1"/>
</dbReference>
<dbReference type="SUPFAM" id="SSF55073">
    <property type="entry name" value="Nucleotide cyclase"/>
    <property type="match status" value="1"/>
</dbReference>
<dbReference type="InterPro" id="IPR035919">
    <property type="entry name" value="EAL_sf"/>
</dbReference>
<dbReference type="Gene3D" id="3.30.70.270">
    <property type="match status" value="1"/>
</dbReference>
<sequence>MDDPFTPPGQHGHDRAADMEVPTAHLGAMLDSITDGFLSLDRDWRLTYVNRTAERLLRKNWEDLAGRRLWEVYPDLIGSDYYHAYQQAAASGEPRACTAYYAPLASWFEARAFPHVAGLSVLFRDVTSEHDHSTQLEYQAGHDYLTGLPNRRQCMQVLSHAVGFARAPLPLSGGEAALAVLFVDLDRFKEVNDAFGHATGDSVLREVARRIRELTTPPVFVARVGGDEFVFVLRGNAVTHAEAFARQLIARVSEPMQVGGRTVTLGASVGIAVLPANDPAVTAETLLDQADVAMYAAKSAGRLQCRVFRPELARGMREKLALRGDLPAALADHQFVLHFQPQVALAEASLVGAEALLRWQHPARGLLAPGEFLDVVLDSPLETAVGEWVIRAVCRQLGEWLRDGVPVPKISLNLSARQLMSPGLPATVARLTREYGVPAGMLDVEVTEDSLMTDFESAAAVLHELKSQGLSTSLDDFGSGYSSLSYLIRLPVDTLKIDRSFVHALGRSPNALAVMRGVIGLARSMGMRSLAEGVELEAERRVLAQEGCDVAQGYLFSRPLPAGDFAAFVLASHDRAAFRPD</sequence>
<dbReference type="PANTHER" id="PTHR44757:SF2">
    <property type="entry name" value="BIOFILM ARCHITECTURE MAINTENANCE PROTEIN MBAA"/>
    <property type="match status" value="1"/>
</dbReference>
<dbReference type="InterPro" id="IPR000014">
    <property type="entry name" value="PAS"/>
</dbReference>
<feature type="domain" description="PAS" evidence="1">
    <location>
        <begin position="22"/>
        <end position="67"/>
    </location>
</feature>
<dbReference type="CDD" id="cd01949">
    <property type="entry name" value="GGDEF"/>
    <property type="match status" value="1"/>
</dbReference>
<dbReference type="RefSeq" id="WP_224042351.1">
    <property type="nucleotide sequence ID" value="NZ_CAJZAH010000002.1"/>
</dbReference>
<dbReference type="SUPFAM" id="SSF55785">
    <property type="entry name" value="PYP-like sensor domain (PAS domain)"/>
    <property type="match status" value="1"/>
</dbReference>
<dbReference type="Pfam" id="PF08448">
    <property type="entry name" value="PAS_4"/>
    <property type="match status" value="1"/>
</dbReference>
<dbReference type="SMART" id="SM00052">
    <property type="entry name" value="EAL"/>
    <property type="match status" value="1"/>
</dbReference>
<dbReference type="InterPro" id="IPR035965">
    <property type="entry name" value="PAS-like_dom_sf"/>
</dbReference>
<accession>A0ABM8X6C1</accession>
<dbReference type="InterPro" id="IPR000160">
    <property type="entry name" value="GGDEF_dom"/>
</dbReference>
<dbReference type="Proteomes" id="UP000721236">
    <property type="component" value="Unassembled WGS sequence"/>
</dbReference>